<dbReference type="EMBL" id="MU275950">
    <property type="protein sequence ID" value="KAI0045513.1"/>
    <property type="molecule type" value="Genomic_DNA"/>
</dbReference>
<keyword evidence="2" id="KW-1185">Reference proteome</keyword>
<proteinExistence type="predicted"/>
<name>A0ACB8RN26_9AGAM</name>
<reference evidence="1" key="2">
    <citation type="journal article" date="2022" name="New Phytol.">
        <title>Evolutionary transition to the ectomycorrhizal habit in the genomes of a hyperdiverse lineage of mushroom-forming fungi.</title>
        <authorList>
            <person name="Looney B."/>
            <person name="Miyauchi S."/>
            <person name="Morin E."/>
            <person name="Drula E."/>
            <person name="Courty P.E."/>
            <person name="Kohler A."/>
            <person name="Kuo A."/>
            <person name="LaButti K."/>
            <person name="Pangilinan J."/>
            <person name="Lipzen A."/>
            <person name="Riley R."/>
            <person name="Andreopoulos W."/>
            <person name="He G."/>
            <person name="Johnson J."/>
            <person name="Nolan M."/>
            <person name="Tritt A."/>
            <person name="Barry K.W."/>
            <person name="Grigoriev I.V."/>
            <person name="Nagy L.G."/>
            <person name="Hibbett D."/>
            <person name="Henrissat B."/>
            <person name="Matheny P.B."/>
            <person name="Labbe J."/>
            <person name="Martin F.M."/>
        </authorList>
    </citation>
    <scope>NUCLEOTIDE SEQUENCE</scope>
    <source>
        <strain evidence="1">FP105234-sp</strain>
    </source>
</reference>
<dbReference type="Proteomes" id="UP000814033">
    <property type="component" value="Unassembled WGS sequence"/>
</dbReference>
<sequence>MGCSPYFAVTGCHPLIPLDITEATYLQPPPDSILSSTDLIARRAIALQKRHSDISALWSQVYETRLENARRFEEEHSHTIRDFDFKCGTLVLMRNTAIEKSLNHKMRPHYLSPLFIILRNRGGAYILADLDASVLDCPIAAFRVIAYFARCEPINIDIRAINIDTQRLRKLEQSETKGNEDEAEPPEDELRDAELPDDEPVAEQE</sequence>
<protein>
    <submittedName>
        <fullName evidence="1">Uncharacterized protein</fullName>
    </submittedName>
</protein>
<organism evidence="1 2">
    <name type="scientific">Auriscalpium vulgare</name>
    <dbReference type="NCBI Taxonomy" id="40419"/>
    <lineage>
        <taxon>Eukaryota</taxon>
        <taxon>Fungi</taxon>
        <taxon>Dikarya</taxon>
        <taxon>Basidiomycota</taxon>
        <taxon>Agaricomycotina</taxon>
        <taxon>Agaricomycetes</taxon>
        <taxon>Russulales</taxon>
        <taxon>Auriscalpiaceae</taxon>
        <taxon>Auriscalpium</taxon>
    </lineage>
</organism>
<evidence type="ECO:0000313" key="1">
    <source>
        <dbReference type="EMBL" id="KAI0045513.1"/>
    </source>
</evidence>
<gene>
    <name evidence="1" type="ORF">FA95DRAFT_1495407</name>
</gene>
<accession>A0ACB8RN26</accession>
<comment type="caution">
    <text evidence="1">The sequence shown here is derived from an EMBL/GenBank/DDBJ whole genome shotgun (WGS) entry which is preliminary data.</text>
</comment>
<evidence type="ECO:0000313" key="2">
    <source>
        <dbReference type="Proteomes" id="UP000814033"/>
    </source>
</evidence>
<reference evidence="1" key="1">
    <citation type="submission" date="2021-02" db="EMBL/GenBank/DDBJ databases">
        <authorList>
            <consortium name="DOE Joint Genome Institute"/>
            <person name="Ahrendt S."/>
            <person name="Looney B.P."/>
            <person name="Miyauchi S."/>
            <person name="Morin E."/>
            <person name="Drula E."/>
            <person name="Courty P.E."/>
            <person name="Chicoki N."/>
            <person name="Fauchery L."/>
            <person name="Kohler A."/>
            <person name="Kuo A."/>
            <person name="Labutti K."/>
            <person name="Pangilinan J."/>
            <person name="Lipzen A."/>
            <person name="Riley R."/>
            <person name="Andreopoulos W."/>
            <person name="He G."/>
            <person name="Johnson J."/>
            <person name="Barry K.W."/>
            <person name="Grigoriev I.V."/>
            <person name="Nagy L."/>
            <person name="Hibbett D."/>
            <person name="Henrissat B."/>
            <person name="Matheny P.B."/>
            <person name="Labbe J."/>
            <person name="Martin F."/>
        </authorList>
    </citation>
    <scope>NUCLEOTIDE SEQUENCE</scope>
    <source>
        <strain evidence="1">FP105234-sp</strain>
    </source>
</reference>